<keyword evidence="2" id="KW-1185">Reference proteome</keyword>
<name>A0ABN8QEY9_9CNID</name>
<dbReference type="InterPro" id="IPR012340">
    <property type="entry name" value="NA-bd_OB-fold"/>
</dbReference>
<dbReference type="SUPFAM" id="SSF50249">
    <property type="entry name" value="Nucleic acid-binding proteins"/>
    <property type="match status" value="1"/>
</dbReference>
<reference evidence="1 2" key="1">
    <citation type="submission" date="2022-05" db="EMBL/GenBank/DDBJ databases">
        <authorList>
            <consortium name="Genoscope - CEA"/>
            <person name="William W."/>
        </authorList>
    </citation>
    <scope>NUCLEOTIDE SEQUENCE [LARGE SCALE GENOMIC DNA]</scope>
</reference>
<gene>
    <name evidence="1" type="ORF">PLOB_00005635</name>
</gene>
<protein>
    <recommendedName>
        <fullName evidence="3">Replication protein A OB domain-containing protein</fullName>
    </recommendedName>
</protein>
<dbReference type="Gene3D" id="2.40.50.140">
    <property type="entry name" value="Nucleic acid-binding proteins"/>
    <property type="match status" value="1"/>
</dbReference>
<evidence type="ECO:0000313" key="2">
    <source>
        <dbReference type="Proteomes" id="UP001159405"/>
    </source>
</evidence>
<evidence type="ECO:0008006" key="3">
    <source>
        <dbReference type="Google" id="ProtNLM"/>
    </source>
</evidence>
<dbReference type="Proteomes" id="UP001159405">
    <property type="component" value="Unassembled WGS sequence"/>
</dbReference>
<sequence length="383" mass="42760">MPGYVPICPITVTSDTLDVISTISLTLAFFSLAPNSYKTVSGYIHSVSPVKKAANSQTKYFNCSIQTNDTVVRAVCFNPDKKPHLEKIQKGKTAVTLFNVRSSIKDEVESVVIQNNTKMQPVVLPFSYKDISMMSSLPSLASLQDVSLEQLVEVKAKLTRLTAVKTQNNRFGQTLQKQEAILVDHTTSIKVILWQEHCNTLTEEKTYRLRNLRIKESYGTRYLNTPKSEHFEFEEIPAFTQTLAAVATDIESLSQAKMSAKIIGVQTATKSLSCVACKKKVTIKTSGQIANCQSCKLMQKVNACSPQWILKILFQNTNNISEKVAIMLFHQEVTKLATLSSDINLNLISEEELILTLLEMDSEFLITYNTSSNKLIDVSQINI</sequence>
<dbReference type="EMBL" id="CALNXK010000125">
    <property type="protein sequence ID" value="CAH3163113.1"/>
    <property type="molecule type" value="Genomic_DNA"/>
</dbReference>
<accession>A0ABN8QEY9</accession>
<comment type="caution">
    <text evidence="1">The sequence shown here is derived from an EMBL/GenBank/DDBJ whole genome shotgun (WGS) entry which is preliminary data.</text>
</comment>
<organism evidence="1 2">
    <name type="scientific">Porites lobata</name>
    <dbReference type="NCBI Taxonomy" id="104759"/>
    <lineage>
        <taxon>Eukaryota</taxon>
        <taxon>Metazoa</taxon>
        <taxon>Cnidaria</taxon>
        <taxon>Anthozoa</taxon>
        <taxon>Hexacorallia</taxon>
        <taxon>Scleractinia</taxon>
        <taxon>Fungiina</taxon>
        <taxon>Poritidae</taxon>
        <taxon>Porites</taxon>
    </lineage>
</organism>
<proteinExistence type="predicted"/>
<evidence type="ECO:0000313" key="1">
    <source>
        <dbReference type="EMBL" id="CAH3163113.1"/>
    </source>
</evidence>